<accession>A0A3L7JWA9</accession>
<reference evidence="1 2" key="1">
    <citation type="submission" date="2018-10" db="EMBL/GenBank/DDBJ databases">
        <title>Falsibacillus sp. genome draft.</title>
        <authorList>
            <person name="Shi S."/>
        </authorList>
    </citation>
    <scope>NUCLEOTIDE SEQUENCE [LARGE SCALE GENOMIC DNA]</scope>
    <source>
        <strain evidence="1 2">GY 10110</strain>
    </source>
</reference>
<organism evidence="1 2">
    <name type="scientific">Falsibacillus albus</name>
    <dbReference type="NCBI Taxonomy" id="2478915"/>
    <lineage>
        <taxon>Bacteria</taxon>
        <taxon>Bacillati</taxon>
        <taxon>Bacillota</taxon>
        <taxon>Bacilli</taxon>
        <taxon>Bacillales</taxon>
        <taxon>Bacillaceae</taxon>
        <taxon>Falsibacillus</taxon>
    </lineage>
</organism>
<sequence length="101" mass="12309">MEALLELLFEFLLDALMGLGQMVLSYSKDVTEMEIEKNIAYFKTYDWFQDYLKDSRFEKLINENSKVRFEIGKFNRKKFKNNRYVNVYQKRITNVLMKEVR</sequence>
<name>A0A3L7JWA9_9BACI</name>
<evidence type="ECO:0000313" key="2">
    <source>
        <dbReference type="Proteomes" id="UP000276770"/>
    </source>
</evidence>
<protein>
    <submittedName>
        <fullName evidence="1">Uncharacterized protein</fullName>
    </submittedName>
</protein>
<evidence type="ECO:0000313" key="1">
    <source>
        <dbReference type="EMBL" id="RLQ94605.1"/>
    </source>
</evidence>
<dbReference type="RefSeq" id="WP_121681218.1">
    <property type="nucleotide sequence ID" value="NZ_RCVZ01000009.1"/>
</dbReference>
<dbReference type="Proteomes" id="UP000276770">
    <property type="component" value="Unassembled WGS sequence"/>
</dbReference>
<dbReference type="OrthoDB" id="2973044at2"/>
<dbReference type="AlphaFoldDB" id="A0A3L7JWA9"/>
<gene>
    <name evidence="1" type="ORF">D9X91_13800</name>
</gene>
<keyword evidence="2" id="KW-1185">Reference proteome</keyword>
<comment type="caution">
    <text evidence="1">The sequence shown here is derived from an EMBL/GenBank/DDBJ whole genome shotgun (WGS) entry which is preliminary data.</text>
</comment>
<proteinExistence type="predicted"/>
<dbReference type="EMBL" id="RCVZ01000009">
    <property type="protein sequence ID" value="RLQ94605.1"/>
    <property type="molecule type" value="Genomic_DNA"/>
</dbReference>